<accession>A0ABQ6Q7J2</accession>
<evidence type="ECO:0000313" key="1">
    <source>
        <dbReference type="EMBL" id="GMQ35640.1"/>
    </source>
</evidence>
<dbReference type="EMBL" id="BTPE01000023">
    <property type="protein sequence ID" value="GMQ35640.1"/>
    <property type="molecule type" value="Genomic_DNA"/>
</dbReference>
<reference evidence="1 2" key="1">
    <citation type="submission" date="2023-08" db="EMBL/GenBank/DDBJ databases">
        <title>Draft genome sequence of Algoriphagus taiwanensis.</title>
        <authorList>
            <person name="Takatani N."/>
            <person name="Hosokawa M."/>
            <person name="Sawabe T."/>
        </authorList>
    </citation>
    <scope>NUCLEOTIDE SEQUENCE [LARGE SCALE GENOMIC DNA]</scope>
    <source>
        <strain evidence="1 2">JCM 19755</strain>
    </source>
</reference>
<sequence length="379" mass="44445">MKRLLIIFLLCACKGQVTKEDLEIPSKVKTLKIQLDNEIANFGNSIQVIEENGEEMLMVFSPASYNLYIYSLSTLNLTSKIKFEKEGPNGIGDSHHFHYLSYDSIFFLPKNITHFYLTNLRGGESEMYRLNFSNENRGRIPLATNQSTIILKDEKIYMTSPTSYSPSLYHSPDEYKQIEKSCFQYIYDLKSNQEVKECISFPLEYSQKVYPLYQNFVSQESIDLGIIYSFSLLDSIHFFDNISKKFSSTLCKTTTTYPKRHIVETIDEVIPEHESQEFSIFMNSLNYGNVIYDKYRNQYYRIVEYPVNEDELNPYLQPRTKPLGIIVLDSSRNFKQEYYLGYGNYVKTNIFVSKDGLNILNYEKILEDEYFITYDTFLL</sequence>
<proteinExistence type="predicted"/>
<name>A0ABQ6Q7J2_9BACT</name>
<protein>
    <submittedName>
        <fullName evidence="1">DUF4221 domain-containing protein</fullName>
    </submittedName>
</protein>
<keyword evidence="2" id="KW-1185">Reference proteome</keyword>
<gene>
    <name evidence="1" type="ORF">Ataiwa_39130</name>
</gene>
<dbReference type="RefSeq" id="WP_338230531.1">
    <property type="nucleotide sequence ID" value="NZ_BTPE01000023.1"/>
</dbReference>
<dbReference type="InterPro" id="IPR025316">
    <property type="entry name" value="DUF4221"/>
</dbReference>
<evidence type="ECO:0000313" key="2">
    <source>
        <dbReference type="Proteomes" id="UP001307705"/>
    </source>
</evidence>
<comment type="caution">
    <text evidence="1">The sequence shown here is derived from an EMBL/GenBank/DDBJ whole genome shotgun (WGS) entry which is preliminary data.</text>
</comment>
<organism evidence="1 2">
    <name type="scientific">Algoriphagus taiwanensis</name>
    <dbReference type="NCBI Taxonomy" id="1445656"/>
    <lineage>
        <taxon>Bacteria</taxon>
        <taxon>Pseudomonadati</taxon>
        <taxon>Bacteroidota</taxon>
        <taxon>Cytophagia</taxon>
        <taxon>Cytophagales</taxon>
        <taxon>Cyclobacteriaceae</taxon>
        <taxon>Algoriphagus</taxon>
    </lineage>
</organism>
<dbReference type="Pfam" id="PF13970">
    <property type="entry name" value="DUF4221"/>
    <property type="match status" value="1"/>
</dbReference>
<dbReference type="Proteomes" id="UP001307705">
    <property type="component" value="Unassembled WGS sequence"/>
</dbReference>